<dbReference type="AlphaFoldDB" id="A0A6A7BQM8"/>
<organism evidence="2 3">
    <name type="scientific">Piedraia hortae CBS 480.64</name>
    <dbReference type="NCBI Taxonomy" id="1314780"/>
    <lineage>
        <taxon>Eukaryota</taxon>
        <taxon>Fungi</taxon>
        <taxon>Dikarya</taxon>
        <taxon>Ascomycota</taxon>
        <taxon>Pezizomycotina</taxon>
        <taxon>Dothideomycetes</taxon>
        <taxon>Dothideomycetidae</taxon>
        <taxon>Capnodiales</taxon>
        <taxon>Piedraiaceae</taxon>
        <taxon>Piedraia</taxon>
    </lineage>
</organism>
<keyword evidence="1" id="KW-0812">Transmembrane</keyword>
<keyword evidence="1" id="KW-0472">Membrane</keyword>
<gene>
    <name evidence="2" type="ORF">K470DRAFT_273160</name>
</gene>
<feature type="transmembrane region" description="Helical" evidence="1">
    <location>
        <begin position="29"/>
        <end position="51"/>
    </location>
</feature>
<evidence type="ECO:0000313" key="3">
    <source>
        <dbReference type="Proteomes" id="UP000799421"/>
    </source>
</evidence>
<proteinExistence type="predicted"/>
<reference evidence="2" key="1">
    <citation type="journal article" date="2020" name="Stud. Mycol.">
        <title>101 Dothideomycetes genomes: a test case for predicting lifestyles and emergence of pathogens.</title>
        <authorList>
            <person name="Haridas S."/>
            <person name="Albert R."/>
            <person name="Binder M."/>
            <person name="Bloem J."/>
            <person name="Labutti K."/>
            <person name="Salamov A."/>
            <person name="Andreopoulos B."/>
            <person name="Baker S."/>
            <person name="Barry K."/>
            <person name="Bills G."/>
            <person name="Bluhm B."/>
            <person name="Cannon C."/>
            <person name="Castanera R."/>
            <person name="Culley D."/>
            <person name="Daum C."/>
            <person name="Ezra D."/>
            <person name="Gonzalez J."/>
            <person name="Henrissat B."/>
            <person name="Kuo A."/>
            <person name="Liang C."/>
            <person name="Lipzen A."/>
            <person name="Lutzoni F."/>
            <person name="Magnuson J."/>
            <person name="Mondo S."/>
            <person name="Nolan M."/>
            <person name="Ohm R."/>
            <person name="Pangilinan J."/>
            <person name="Park H.-J."/>
            <person name="Ramirez L."/>
            <person name="Alfaro M."/>
            <person name="Sun H."/>
            <person name="Tritt A."/>
            <person name="Yoshinaga Y."/>
            <person name="Zwiers L.-H."/>
            <person name="Turgeon B."/>
            <person name="Goodwin S."/>
            <person name="Spatafora J."/>
            <person name="Crous P."/>
            <person name="Grigoriev I."/>
        </authorList>
    </citation>
    <scope>NUCLEOTIDE SEQUENCE</scope>
    <source>
        <strain evidence="2">CBS 480.64</strain>
    </source>
</reference>
<accession>A0A6A7BQM8</accession>
<keyword evidence="1" id="KW-1133">Transmembrane helix</keyword>
<protein>
    <submittedName>
        <fullName evidence="2">Uncharacterized protein</fullName>
    </submittedName>
</protein>
<dbReference type="Proteomes" id="UP000799421">
    <property type="component" value="Unassembled WGS sequence"/>
</dbReference>
<name>A0A6A7BQM8_9PEZI</name>
<sequence length="102" mass="11225">MYIHSIALATTMPAKCTIVDPTTAVSPTVAFPIIFLLILVIALAYQIFACLRDMGADKRERDLEAAEKAAAEAKAETLQKRRGSCPRRRGGKLLERTGFVKF</sequence>
<keyword evidence="3" id="KW-1185">Reference proteome</keyword>
<evidence type="ECO:0000256" key="1">
    <source>
        <dbReference type="SAM" id="Phobius"/>
    </source>
</evidence>
<evidence type="ECO:0000313" key="2">
    <source>
        <dbReference type="EMBL" id="KAF2857576.1"/>
    </source>
</evidence>
<dbReference type="EMBL" id="MU006036">
    <property type="protein sequence ID" value="KAF2857576.1"/>
    <property type="molecule type" value="Genomic_DNA"/>
</dbReference>